<dbReference type="Pfam" id="PF00005">
    <property type="entry name" value="ABC_tran"/>
    <property type="match status" value="1"/>
</dbReference>
<proteinExistence type="inferred from homology"/>
<comment type="similarity">
    <text evidence="1">Belongs to the ABC transporter superfamily.</text>
</comment>
<dbReference type="InterPro" id="IPR003593">
    <property type="entry name" value="AAA+_ATPase"/>
</dbReference>
<dbReference type="SUPFAM" id="SSF52540">
    <property type="entry name" value="P-loop containing nucleoside triphosphate hydrolases"/>
    <property type="match status" value="1"/>
</dbReference>
<dbReference type="EMBL" id="AP009384">
    <property type="protein sequence ID" value="BAF88443.1"/>
    <property type="molecule type" value="Genomic_DNA"/>
</dbReference>
<evidence type="ECO:0000313" key="6">
    <source>
        <dbReference type="EMBL" id="BAF88443.1"/>
    </source>
</evidence>
<evidence type="ECO:0000259" key="5">
    <source>
        <dbReference type="PROSITE" id="PS50893"/>
    </source>
</evidence>
<organism evidence="6 7">
    <name type="scientific">Azorhizobium caulinodans (strain ATCC 43989 / DSM 5975 / JCM 20966 / LMG 6465 / NBRC 14845 / NCIMB 13405 / ORS 571)</name>
    <dbReference type="NCBI Taxonomy" id="438753"/>
    <lineage>
        <taxon>Bacteria</taxon>
        <taxon>Pseudomonadati</taxon>
        <taxon>Pseudomonadota</taxon>
        <taxon>Alphaproteobacteria</taxon>
        <taxon>Hyphomicrobiales</taxon>
        <taxon>Xanthobacteraceae</taxon>
        <taxon>Azorhizobium</taxon>
    </lineage>
</organism>
<dbReference type="GO" id="GO:0016887">
    <property type="term" value="F:ATP hydrolysis activity"/>
    <property type="evidence" value="ECO:0007669"/>
    <property type="project" value="InterPro"/>
</dbReference>
<evidence type="ECO:0000256" key="2">
    <source>
        <dbReference type="ARBA" id="ARBA00022448"/>
    </source>
</evidence>
<reference evidence="6 7" key="6">
    <citation type="journal article" date="2011" name="Appl. Environ. Microbiol.">
        <title>Involvement of the azorhizobial chromosome partition gene (parA) in the onset of bacteroid differentiation during Sesbania rostrata stem nodule development.</title>
        <authorList>
            <person name="Liu CT."/>
            <person name="Lee KB."/>
            <person name="Wang YS."/>
            <person name="Peng MH."/>
            <person name="Lee KT."/>
            <person name="Suzuki S."/>
            <person name="Suzuki T."/>
            <person name="Oyaizu H."/>
        </authorList>
    </citation>
    <scope>NUCLEOTIDE SEQUENCE [LARGE SCALE GENOMIC DNA]</scope>
    <source>
        <strain evidence="7">ATCC 43989 / DSM 5975 / JCM 20966 / LMG 6465 / NBRC 14845 / NCIMB 13405 / ORS 571</strain>
    </source>
</reference>
<name>A8I9Z9_AZOC5</name>
<dbReference type="SMART" id="SM00382">
    <property type="entry name" value="AAA"/>
    <property type="match status" value="1"/>
</dbReference>
<dbReference type="PANTHER" id="PTHR42788:SF2">
    <property type="entry name" value="ABC TRANSPORTER ATP-BINDING PROTEIN"/>
    <property type="match status" value="1"/>
</dbReference>
<feature type="domain" description="ABC transporter" evidence="5">
    <location>
        <begin position="85"/>
        <end position="315"/>
    </location>
</feature>
<dbReference type="InterPro" id="IPR027417">
    <property type="entry name" value="P-loop_NTPase"/>
</dbReference>
<reference evidence="6 7" key="4">
    <citation type="journal article" date="2009" name="Appl. Environ. Microbiol.">
        <title>Comparative genome-wide transcriptional profiling of Azorhizobium caulinodans ORS571 grown under free-living and symbiotic conditions.</title>
        <authorList>
            <person name="Tsukada S."/>
            <person name="Aono T."/>
            <person name="Akiba N."/>
            <person name="Lee KB."/>
            <person name="Liu CT."/>
            <person name="Toyazaki H."/>
            <person name="Oyaizu H."/>
        </authorList>
    </citation>
    <scope>NUCLEOTIDE SEQUENCE [LARGE SCALE GENOMIC DNA]</scope>
    <source>
        <strain evidence="7">ATCC 43989 / DSM 5975 / JCM 20966 / LMG 6465 / NBRC 14845 / NCIMB 13405 / ORS 571</strain>
    </source>
</reference>
<keyword evidence="2" id="KW-0813">Transport</keyword>
<keyword evidence="7" id="KW-1185">Reference proteome</keyword>
<evidence type="ECO:0000256" key="1">
    <source>
        <dbReference type="ARBA" id="ARBA00005417"/>
    </source>
</evidence>
<dbReference type="Proteomes" id="UP000000270">
    <property type="component" value="Chromosome"/>
</dbReference>
<dbReference type="AlphaFoldDB" id="A8I9Z9"/>
<dbReference type="Gene3D" id="3.40.50.300">
    <property type="entry name" value="P-loop containing nucleotide triphosphate hydrolases"/>
    <property type="match status" value="1"/>
</dbReference>
<dbReference type="STRING" id="438753.AZC_2445"/>
<dbReference type="PANTHER" id="PTHR42788">
    <property type="entry name" value="TAURINE IMPORT ATP-BINDING PROTEIN-RELATED"/>
    <property type="match status" value="1"/>
</dbReference>
<reference evidence="6 7" key="1">
    <citation type="journal article" date="2007" name="Appl. Environ. Microbiol.">
        <title>Rhizobial factors required for stem nodule maturation and maintenance in Sesbania rostrata-Azorhizobium caulinodans ORS571 symbiosis.</title>
        <authorList>
            <person name="Suzuki S."/>
            <person name="Aono T."/>
            <person name="Lee KB."/>
            <person name="Suzuki T."/>
            <person name="Liu CT."/>
            <person name="Miwa H."/>
            <person name="Wakao S."/>
            <person name="Iki T."/>
            <person name="Oyaizu H."/>
        </authorList>
    </citation>
    <scope>NUCLEOTIDE SEQUENCE [LARGE SCALE GENOMIC DNA]</scope>
    <source>
        <strain evidence="7">ATCC 43989 / DSM 5975 / JCM 20966 / LMG 6465 / NBRC 14845 / NCIMB 13405 / ORS 571</strain>
    </source>
</reference>
<dbReference type="InterPro" id="IPR003439">
    <property type="entry name" value="ABC_transporter-like_ATP-bd"/>
</dbReference>
<accession>A8I9Z9</accession>
<dbReference type="CDD" id="cd03293">
    <property type="entry name" value="ABC_NrtD_SsuB_transporters"/>
    <property type="match status" value="1"/>
</dbReference>
<reference evidence="6 7" key="3">
    <citation type="journal article" date="2008" name="BMC Genomics">
        <title>The genome of the versatile nitrogen fixer Azorhizobium caulinodans ORS571.</title>
        <authorList>
            <person name="Lee KB."/>
            <person name="Backer P.D."/>
            <person name="Aono T."/>
            <person name="Liu CT."/>
            <person name="Suzuki S."/>
            <person name="Suzuki T."/>
            <person name="Kaneko T."/>
            <person name="Yamada M."/>
            <person name="Tabata S."/>
            <person name="Kupfer D.M."/>
            <person name="Najar F.Z."/>
            <person name="Wiley G.B."/>
            <person name="Roe B."/>
            <person name="Binnewies T.T."/>
            <person name="Ussery D.W."/>
            <person name="D'Haeze W."/>
            <person name="Herder J.D."/>
            <person name="Gevers D."/>
            <person name="Vereecke D."/>
            <person name="Holsters M."/>
            <person name="Oyaizu H."/>
        </authorList>
    </citation>
    <scope>NUCLEOTIDE SEQUENCE [LARGE SCALE GENOMIC DNA]</scope>
    <source>
        <strain evidence="7">ATCC 43989 / DSM 5975 / JCM 20966 / LMG 6465 / NBRC 14845 / NCIMB 13405 / ORS 571</strain>
    </source>
</reference>
<evidence type="ECO:0000256" key="4">
    <source>
        <dbReference type="ARBA" id="ARBA00022840"/>
    </source>
</evidence>
<sequence length="345" mass="37527">MSAPRKAHMAGALAPPAPGAVLSLPLAHRLLGMKESGAFGVCGKCRSLYMVEGRLLTLASSSLPLPAEAAGPTASTSAADARPLLEMKGLSKSFANVTAVSGFEAAIAPGEFVTVVGPSGCGKSTLFNIVAGLEEPDSGSILRFEGRSCHARELLGKVSFMPQRDLLLPWRTVIDNAVIPMEIEGRSRKAARAEAREMLPEFGLAGFGDQYPHQLSGGMRQRVALMRTFMFKRELMLLDEPFGALDALTRTMMQRWLLEVWRKHRRTILFITHDVDEALFLGDRVLVMSARPGRVKLELPVSLPRPRSAELVTDPEFVRLKRILLEAIEEEAMKSFLAPGASGTH</sequence>
<dbReference type="KEGG" id="azc:AZC_2445"/>
<evidence type="ECO:0000256" key="3">
    <source>
        <dbReference type="ARBA" id="ARBA00022741"/>
    </source>
</evidence>
<keyword evidence="4 6" id="KW-0067">ATP-binding</keyword>
<dbReference type="HOGENOM" id="CLU_000604_1_22_5"/>
<dbReference type="eggNOG" id="COG1116">
    <property type="taxonomic scope" value="Bacteria"/>
</dbReference>
<dbReference type="InterPro" id="IPR050166">
    <property type="entry name" value="ABC_transporter_ATP-bind"/>
</dbReference>
<evidence type="ECO:0000313" key="7">
    <source>
        <dbReference type="Proteomes" id="UP000000270"/>
    </source>
</evidence>
<keyword evidence="3" id="KW-0547">Nucleotide-binding</keyword>
<protein>
    <submittedName>
        <fullName evidence="6">ABC transporter ATP-binding protein</fullName>
    </submittedName>
</protein>
<dbReference type="PROSITE" id="PS50893">
    <property type="entry name" value="ABC_TRANSPORTER_2"/>
    <property type="match status" value="1"/>
</dbReference>
<gene>
    <name evidence="6" type="ordered locus">AZC_2445</name>
</gene>
<reference evidence="7" key="2">
    <citation type="submission" date="2007-04" db="EMBL/GenBank/DDBJ databases">
        <title>Complete genome sequence of the nitrogen-fixing bacterium Azorhizobium caulinodans ORS571.</title>
        <authorList>
            <person name="Lee K.B."/>
            <person name="Backer P.D."/>
            <person name="Aono T."/>
            <person name="Liu C.T."/>
            <person name="Suzuki S."/>
            <person name="Suzuki T."/>
            <person name="Kaneko T."/>
            <person name="Yamada M."/>
            <person name="Tabata S."/>
            <person name="Kupfer D.M."/>
            <person name="Najar F.Z."/>
            <person name="Wiley G.B."/>
            <person name="Roe B."/>
            <person name="Binnewies T."/>
            <person name="Ussery D."/>
            <person name="Vereecke D."/>
            <person name="Gevers D."/>
            <person name="Holsters M."/>
            <person name="Oyaizu H."/>
        </authorList>
    </citation>
    <scope>NUCLEOTIDE SEQUENCE [LARGE SCALE GENOMIC DNA]</scope>
    <source>
        <strain evidence="7">ATCC 43989 / DSM 5975 / JCM 20966 / LMG 6465 / NBRC 14845 / NCIMB 13405 / ORS 571</strain>
    </source>
</reference>
<dbReference type="GO" id="GO:0005524">
    <property type="term" value="F:ATP binding"/>
    <property type="evidence" value="ECO:0007669"/>
    <property type="project" value="UniProtKB-KW"/>
</dbReference>
<reference evidence="6 7" key="5">
    <citation type="journal article" date="2010" name="Appl. Environ. Microbiol.">
        <title>phrR-like gene praR of Azorhizobium caulinodans ORS571 is essential for symbiosis with Sesbania rostrata and is involved in expression of reb genes.</title>
        <authorList>
            <person name="Akiba N."/>
            <person name="Aono T."/>
            <person name="Toyazaki H."/>
            <person name="Sato S."/>
            <person name="Oyaizu H."/>
        </authorList>
    </citation>
    <scope>NUCLEOTIDE SEQUENCE [LARGE SCALE GENOMIC DNA]</scope>
    <source>
        <strain evidence="7">ATCC 43989 / DSM 5975 / JCM 20966 / LMG 6465 / NBRC 14845 / NCIMB 13405 / ORS 571</strain>
    </source>
</reference>